<feature type="region of interest" description="Disordered" evidence="1">
    <location>
        <begin position="50"/>
        <end position="84"/>
    </location>
</feature>
<dbReference type="OrthoDB" id="784093at2759"/>
<evidence type="ECO:0000256" key="1">
    <source>
        <dbReference type="SAM" id="MobiDB-lite"/>
    </source>
</evidence>
<dbReference type="InParanoid" id="A0A1Q3BZJ6"/>
<name>A0A1Q3BZJ6_CEPFO</name>
<evidence type="ECO:0008006" key="4">
    <source>
        <dbReference type="Google" id="ProtNLM"/>
    </source>
</evidence>
<proteinExistence type="predicted"/>
<accession>A0A1Q3BZJ6</accession>
<evidence type="ECO:0000313" key="3">
    <source>
        <dbReference type="Proteomes" id="UP000187406"/>
    </source>
</evidence>
<keyword evidence="3" id="KW-1185">Reference proteome</keyword>
<evidence type="ECO:0000313" key="2">
    <source>
        <dbReference type="EMBL" id="GAV73309.1"/>
    </source>
</evidence>
<dbReference type="PANTHER" id="PTHR48475:SF2">
    <property type="entry name" value="RIBONUCLEASE H"/>
    <property type="match status" value="1"/>
</dbReference>
<feature type="compositionally biased region" description="Acidic residues" evidence="1">
    <location>
        <begin position="57"/>
        <end position="67"/>
    </location>
</feature>
<comment type="caution">
    <text evidence="2">The sequence shown here is derived from an EMBL/GenBank/DDBJ whole genome shotgun (WGS) entry which is preliminary data.</text>
</comment>
<reference evidence="3" key="1">
    <citation type="submission" date="2016-04" db="EMBL/GenBank/DDBJ databases">
        <title>Cephalotus genome sequencing.</title>
        <authorList>
            <person name="Fukushima K."/>
            <person name="Hasebe M."/>
            <person name="Fang X."/>
        </authorList>
    </citation>
    <scope>NUCLEOTIDE SEQUENCE [LARGE SCALE GENOMIC DNA]</scope>
    <source>
        <strain evidence="3">cv. St1</strain>
    </source>
</reference>
<protein>
    <recommendedName>
        <fullName evidence="4">Reverse transcriptase domain-containing protein</fullName>
    </recommendedName>
</protein>
<organism evidence="2 3">
    <name type="scientific">Cephalotus follicularis</name>
    <name type="common">Albany pitcher plant</name>
    <dbReference type="NCBI Taxonomy" id="3775"/>
    <lineage>
        <taxon>Eukaryota</taxon>
        <taxon>Viridiplantae</taxon>
        <taxon>Streptophyta</taxon>
        <taxon>Embryophyta</taxon>
        <taxon>Tracheophyta</taxon>
        <taxon>Spermatophyta</taxon>
        <taxon>Magnoliopsida</taxon>
        <taxon>eudicotyledons</taxon>
        <taxon>Gunneridae</taxon>
        <taxon>Pentapetalae</taxon>
        <taxon>rosids</taxon>
        <taxon>fabids</taxon>
        <taxon>Oxalidales</taxon>
        <taxon>Cephalotaceae</taxon>
        <taxon>Cephalotus</taxon>
    </lineage>
</organism>
<dbReference type="Proteomes" id="UP000187406">
    <property type="component" value="Unassembled WGS sequence"/>
</dbReference>
<dbReference type="PANTHER" id="PTHR48475">
    <property type="entry name" value="RIBONUCLEASE H"/>
    <property type="match status" value="1"/>
</dbReference>
<dbReference type="AlphaFoldDB" id="A0A1Q3BZJ6"/>
<gene>
    <name evidence="2" type="ORF">CFOL_v3_16795</name>
</gene>
<feature type="non-terminal residue" evidence="2">
    <location>
        <position position="1"/>
    </location>
</feature>
<sequence length="99" mass="10931">LTDKPLRHVLAKPNTSGRLVKWSVEFGEYDIKYEARPAIKSQVLIDFVGDNTPIENTSEEDYSESEESEKGMRKLSVDGSSCVSKNGAGLVLISQMGRP</sequence>
<dbReference type="EMBL" id="BDDD01001094">
    <property type="protein sequence ID" value="GAV73309.1"/>
    <property type="molecule type" value="Genomic_DNA"/>
</dbReference>